<dbReference type="PANTHER" id="PTHR37486">
    <property type="entry name" value="STRINGENT STARVATION PROTEIN B"/>
    <property type="match status" value="1"/>
</dbReference>
<name>A0A853GCW7_9GAMM</name>
<organism evidence="1 2">
    <name type="scientific">Candidatus Vesicomyosocius endoextente</name>
    <dbReference type="NCBI Taxonomy" id="2738853"/>
    <lineage>
        <taxon>Bacteria</taxon>
        <taxon>Pseudomonadati</taxon>
        <taxon>Pseudomonadota</taxon>
        <taxon>Gammaproteobacteria</taxon>
        <taxon>Candidatus Pseudothioglobaceae</taxon>
        <taxon>Candidatus Vesicomyidisocius</taxon>
    </lineage>
</organism>
<dbReference type="GO" id="GO:0005840">
    <property type="term" value="C:ribosome"/>
    <property type="evidence" value="ECO:0007669"/>
    <property type="project" value="TreeGrafter"/>
</dbReference>
<evidence type="ECO:0000313" key="2">
    <source>
        <dbReference type="Proteomes" id="UP000525329"/>
    </source>
</evidence>
<dbReference type="AlphaFoldDB" id="A0A853GCW7"/>
<proteinExistence type="predicted"/>
<dbReference type="InterPro" id="IPR007481">
    <property type="entry name" value="SspB"/>
</dbReference>
<keyword evidence="1" id="KW-0645">Protease</keyword>
<accession>A0A853GCW7</accession>
<comment type="caution">
    <text evidence="1">The sequence shown here is derived from an EMBL/GenBank/DDBJ whole genome shotgun (WGS) entry which is preliminary data.</text>
</comment>
<sequence>MMLSIAPYLIRAYHEWTEDAKLTPHILVDCTYSSVIVPKQFIQQNKIVLNIASNATHNLIINNDNLSFKARFSKKLINIFVPINAINSIYASENGKGMFFETEEKPNLKLLD</sequence>
<reference evidence="1 2" key="1">
    <citation type="submission" date="2020-05" db="EMBL/GenBank/DDBJ databases">
        <title>Horizontal transmission and recombination maintain forever young bacterial symbiont genomes.</title>
        <authorList>
            <person name="Russell S.L."/>
            <person name="Pepper-Tunick E."/>
            <person name="Svedberg J."/>
            <person name="Byrne A."/>
            <person name="Ruelas Castillo J."/>
            <person name="Vollmers C."/>
            <person name="Beinart R.A."/>
            <person name="Corbett-Detig R."/>
        </authorList>
    </citation>
    <scope>NUCLEOTIDE SEQUENCE [LARGE SCALE GENOMIC DNA]</scope>
    <source>
        <strain evidence="1">Monterey_2004</strain>
    </source>
</reference>
<gene>
    <name evidence="1" type="ORF">H0A74_03775</name>
</gene>
<dbReference type="Proteomes" id="UP000525329">
    <property type="component" value="Unassembled WGS sequence"/>
</dbReference>
<dbReference type="SUPFAM" id="SSF101738">
    <property type="entry name" value="SspB-like"/>
    <property type="match status" value="1"/>
</dbReference>
<dbReference type="GO" id="GO:0005829">
    <property type="term" value="C:cytosol"/>
    <property type="evidence" value="ECO:0007669"/>
    <property type="project" value="TreeGrafter"/>
</dbReference>
<dbReference type="Pfam" id="PF04386">
    <property type="entry name" value="SspB"/>
    <property type="match status" value="1"/>
</dbReference>
<dbReference type="NCBIfam" id="NF008769">
    <property type="entry name" value="PRK11798.2-5"/>
    <property type="match status" value="1"/>
</dbReference>
<dbReference type="GO" id="GO:0008233">
    <property type="term" value="F:peptidase activity"/>
    <property type="evidence" value="ECO:0007669"/>
    <property type="project" value="UniProtKB-KW"/>
</dbReference>
<dbReference type="GO" id="GO:0006508">
    <property type="term" value="P:proteolysis"/>
    <property type="evidence" value="ECO:0007669"/>
    <property type="project" value="UniProtKB-KW"/>
</dbReference>
<dbReference type="GO" id="GO:0045732">
    <property type="term" value="P:positive regulation of protein catabolic process"/>
    <property type="evidence" value="ECO:0007669"/>
    <property type="project" value="TreeGrafter"/>
</dbReference>
<dbReference type="EMBL" id="JACCHU010000002">
    <property type="protein sequence ID" value="NYT52670.1"/>
    <property type="molecule type" value="Genomic_DNA"/>
</dbReference>
<dbReference type="PIRSF" id="PIRSF005276">
    <property type="entry name" value="SspB"/>
    <property type="match status" value="1"/>
</dbReference>
<evidence type="ECO:0000313" key="1">
    <source>
        <dbReference type="EMBL" id="NYT52670.1"/>
    </source>
</evidence>
<keyword evidence="1" id="KW-0378">Hydrolase</keyword>
<protein>
    <submittedName>
        <fullName evidence="1">ClpXP protease specificity-enhancing factor</fullName>
    </submittedName>
</protein>
<dbReference type="PANTHER" id="PTHR37486:SF1">
    <property type="entry name" value="STRINGENT STARVATION PROTEIN B"/>
    <property type="match status" value="1"/>
</dbReference>
<dbReference type="Gene3D" id="2.30.30.220">
    <property type="entry name" value="SspB-like"/>
    <property type="match status" value="1"/>
</dbReference>
<dbReference type="InterPro" id="IPR036760">
    <property type="entry name" value="SspB-like_sf"/>
</dbReference>